<dbReference type="PROSITE" id="PS00189">
    <property type="entry name" value="LIPOYL"/>
    <property type="match status" value="1"/>
</dbReference>
<dbReference type="Gene3D" id="4.10.320.10">
    <property type="entry name" value="E3-binding domain"/>
    <property type="match status" value="1"/>
</dbReference>
<proteinExistence type="inferred from homology"/>
<dbReference type="Gene3D" id="2.40.50.100">
    <property type="match status" value="1"/>
</dbReference>
<evidence type="ECO:0000259" key="10">
    <source>
        <dbReference type="PROSITE" id="PS51826"/>
    </source>
</evidence>
<dbReference type="PANTHER" id="PTHR23151">
    <property type="entry name" value="DIHYDROLIPOAMIDE ACETYL/SUCCINYL-TRANSFERASE-RELATED"/>
    <property type="match status" value="1"/>
</dbReference>
<keyword evidence="11" id="KW-0670">Pyruvate</keyword>
<evidence type="ECO:0000256" key="1">
    <source>
        <dbReference type="ARBA" id="ARBA00007317"/>
    </source>
</evidence>
<name>A0A1B2LXU2_9GAMM</name>
<dbReference type="InterPro" id="IPR006257">
    <property type="entry name" value="LAT1"/>
</dbReference>
<dbReference type="Pfam" id="PF02817">
    <property type="entry name" value="E3_binding"/>
    <property type="match status" value="1"/>
</dbReference>
<dbReference type="InterPro" id="IPR001078">
    <property type="entry name" value="2-oxoacid_DH_actylTfrase"/>
</dbReference>
<evidence type="ECO:0000256" key="4">
    <source>
        <dbReference type="ARBA" id="ARBA00022823"/>
    </source>
</evidence>
<dbReference type="SUPFAM" id="SSF51230">
    <property type="entry name" value="Single hybrid motif"/>
    <property type="match status" value="1"/>
</dbReference>
<dbReference type="AlphaFoldDB" id="A0A1B2LXU2"/>
<keyword evidence="12" id="KW-1185">Reference proteome</keyword>
<dbReference type="InterPro" id="IPR003016">
    <property type="entry name" value="2-oxoA_DH_lipoyl-BS"/>
</dbReference>
<evidence type="ECO:0000256" key="6">
    <source>
        <dbReference type="ARBA" id="ARBA00025211"/>
    </source>
</evidence>
<feature type="domain" description="Peripheral subunit-binding (PSBD)" evidence="10">
    <location>
        <begin position="133"/>
        <end position="170"/>
    </location>
</feature>
<sequence length="430" mass="45308">MSTLLHMPEVLANTTHATINKWLVAEGDQIVIGQCIAEVETDKAVVEMVAEAEGLISKIIVPEGEEVEVGAAIAQLNGDGQVDLATVAANTSPVAADVISENRLVSTPSTEHGQTATPLTGDIDPSAASTRIFASPLAKRLAKQHQLDLAALSGSGPRGRIVKRDIEMALEHALAQLAATPATTVPEQPSLAGTAIAGDQVAGDQAYEDIPLSNMRKTIARRLTESKSTVPHFYLNVQCQVDALLALRQQINAIATEKISVNDLVIKAVALASQQVPAMNACWAETAIRQYKHVDISVAVATEKGLLTPVIRQAEHKSLSTIHREVANLAELARAGKLAPEQYQGGSFSISNLGMFGVSDFNAIINPPQAGILAVGAIQKAAVVVDDALTIASVLRCSLSADHRVVDGAVAATWLAAFKQLIEDPLKLLI</sequence>
<dbReference type="RefSeq" id="WP_067553249.1">
    <property type="nucleotide sequence ID" value="NZ_CP016895.1"/>
</dbReference>
<evidence type="ECO:0000256" key="8">
    <source>
        <dbReference type="RuleBase" id="RU361137"/>
    </source>
</evidence>
<evidence type="ECO:0000313" key="12">
    <source>
        <dbReference type="Proteomes" id="UP000093391"/>
    </source>
</evidence>
<evidence type="ECO:0000256" key="7">
    <source>
        <dbReference type="ARBA" id="ARBA00048370"/>
    </source>
</evidence>
<comment type="function">
    <text evidence="6">The pyruvate dehydrogenase complex catalyzes the overall conversion of pyruvate to acetyl-CoA and CO(2). It contains multiple copies of three enzymatic components: pyruvate dehydrogenase (E1), dihydrolipoamide acetyltransferase (E2) and lipoamide dehydrogenase (E3).</text>
</comment>
<comment type="cofactor">
    <cofactor evidence="8">
        <name>(R)-lipoate</name>
        <dbReference type="ChEBI" id="CHEBI:83088"/>
    </cofactor>
    <text evidence="8">Binds 1 lipoyl cofactor covalently.</text>
</comment>
<accession>A0A1B2LXU2</accession>
<keyword evidence="4 8" id="KW-0450">Lipoyl</keyword>
<dbReference type="FunFam" id="3.30.559.10:FF:000003">
    <property type="entry name" value="Acetyltransferase component of pyruvate dehydrogenase complex"/>
    <property type="match status" value="1"/>
</dbReference>
<evidence type="ECO:0000259" key="9">
    <source>
        <dbReference type="PROSITE" id="PS50968"/>
    </source>
</evidence>
<evidence type="ECO:0000256" key="2">
    <source>
        <dbReference type="ARBA" id="ARBA00011484"/>
    </source>
</evidence>
<dbReference type="OrthoDB" id="2086224at2"/>
<keyword evidence="3 8" id="KW-0808">Transferase</keyword>
<comment type="similarity">
    <text evidence="1 8">Belongs to the 2-oxoacid dehydrogenase family.</text>
</comment>
<dbReference type="STRING" id="1789224.BFG52_04945"/>
<dbReference type="GO" id="GO:0045254">
    <property type="term" value="C:pyruvate dehydrogenase complex"/>
    <property type="evidence" value="ECO:0007669"/>
    <property type="project" value="UniProtKB-UniRule"/>
</dbReference>
<gene>
    <name evidence="11" type="ORF">BFG52_04945</name>
</gene>
<organism evidence="11 12">
    <name type="scientific">Acinetobacter larvae</name>
    <dbReference type="NCBI Taxonomy" id="1789224"/>
    <lineage>
        <taxon>Bacteria</taxon>
        <taxon>Pseudomonadati</taxon>
        <taxon>Pseudomonadota</taxon>
        <taxon>Gammaproteobacteria</taxon>
        <taxon>Moraxellales</taxon>
        <taxon>Moraxellaceae</taxon>
        <taxon>Acinetobacter</taxon>
    </lineage>
</organism>
<comment type="subunit">
    <text evidence="2">Forms a 24-polypeptide structural core with octahedral symmetry.</text>
</comment>
<dbReference type="InterPro" id="IPR011053">
    <property type="entry name" value="Single_hybrid_motif"/>
</dbReference>
<evidence type="ECO:0000313" key="11">
    <source>
        <dbReference type="EMBL" id="AOA57768.1"/>
    </source>
</evidence>
<dbReference type="NCBIfam" id="TIGR01349">
    <property type="entry name" value="PDHac_trf_mito"/>
    <property type="match status" value="1"/>
</dbReference>
<dbReference type="KEGG" id="ala:BFG52_04945"/>
<dbReference type="InterPro" id="IPR000089">
    <property type="entry name" value="Biotin_lipoyl"/>
</dbReference>
<dbReference type="Pfam" id="PF00198">
    <property type="entry name" value="2-oxoacid_dh"/>
    <property type="match status" value="1"/>
</dbReference>
<dbReference type="Pfam" id="PF00364">
    <property type="entry name" value="Biotin_lipoyl"/>
    <property type="match status" value="1"/>
</dbReference>
<dbReference type="InterPro" id="IPR023213">
    <property type="entry name" value="CAT-like_dom_sf"/>
</dbReference>
<dbReference type="CDD" id="cd06849">
    <property type="entry name" value="lipoyl_domain"/>
    <property type="match status" value="1"/>
</dbReference>
<comment type="catalytic activity">
    <reaction evidence="7 8">
        <text>N(6)-[(R)-dihydrolipoyl]-L-lysyl-[protein] + acetyl-CoA = N(6)-[(R)-S(8)-acetyldihydrolipoyl]-L-lysyl-[protein] + CoA</text>
        <dbReference type="Rhea" id="RHEA:17017"/>
        <dbReference type="Rhea" id="RHEA-COMP:10475"/>
        <dbReference type="Rhea" id="RHEA-COMP:10478"/>
        <dbReference type="ChEBI" id="CHEBI:57287"/>
        <dbReference type="ChEBI" id="CHEBI:57288"/>
        <dbReference type="ChEBI" id="CHEBI:83100"/>
        <dbReference type="ChEBI" id="CHEBI:83111"/>
        <dbReference type="EC" id="2.3.1.12"/>
    </reaction>
</comment>
<dbReference type="InterPro" id="IPR036625">
    <property type="entry name" value="E3-bd_dom_sf"/>
</dbReference>
<evidence type="ECO:0000256" key="5">
    <source>
        <dbReference type="ARBA" id="ARBA00023315"/>
    </source>
</evidence>
<evidence type="ECO:0000256" key="3">
    <source>
        <dbReference type="ARBA" id="ARBA00022679"/>
    </source>
</evidence>
<dbReference type="GO" id="GO:0004742">
    <property type="term" value="F:dihydrolipoyllysine-residue acetyltransferase activity"/>
    <property type="evidence" value="ECO:0007669"/>
    <property type="project" value="UniProtKB-UniRule"/>
</dbReference>
<dbReference type="EC" id="2.3.1.12" evidence="8"/>
<feature type="domain" description="Lipoyl-binding" evidence="9">
    <location>
        <begin position="2"/>
        <end position="77"/>
    </location>
</feature>
<dbReference type="PANTHER" id="PTHR23151:SF90">
    <property type="entry name" value="DIHYDROLIPOYLLYSINE-RESIDUE ACETYLTRANSFERASE COMPONENT OF PYRUVATE DEHYDROGENASE COMPLEX, MITOCHONDRIAL-RELATED"/>
    <property type="match status" value="1"/>
</dbReference>
<protein>
    <recommendedName>
        <fullName evidence="8">Acetyltransferase component of pyruvate dehydrogenase complex</fullName>
        <ecNumber evidence="8">2.3.1.12</ecNumber>
    </recommendedName>
</protein>
<dbReference type="PROSITE" id="PS50968">
    <property type="entry name" value="BIOTINYL_LIPOYL"/>
    <property type="match status" value="1"/>
</dbReference>
<dbReference type="SUPFAM" id="SSF47005">
    <property type="entry name" value="Peripheral subunit-binding domain of 2-oxo acid dehydrogenase complex"/>
    <property type="match status" value="1"/>
</dbReference>
<dbReference type="InterPro" id="IPR004167">
    <property type="entry name" value="PSBD"/>
</dbReference>
<keyword evidence="5 8" id="KW-0012">Acyltransferase</keyword>
<dbReference type="SUPFAM" id="SSF52777">
    <property type="entry name" value="CoA-dependent acyltransferases"/>
    <property type="match status" value="1"/>
</dbReference>
<dbReference type="Proteomes" id="UP000093391">
    <property type="component" value="Chromosome"/>
</dbReference>
<dbReference type="Gene3D" id="3.30.559.10">
    <property type="entry name" value="Chloramphenicol acetyltransferase-like domain"/>
    <property type="match status" value="1"/>
</dbReference>
<dbReference type="InterPro" id="IPR045257">
    <property type="entry name" value="E2/Pdx1"/>
</dbReference>
<reference evidence="11 12" key="1">
    <citation type="submission" date="2016-08" db="EMBL/GenBank/DDBJ databases">
        <authorList>
            <person name="Seilhamer J.J."/>
        </authorList>
    </citation>
    <scope>NUCLEOTIDE SEQUENCE [LARGE SCALE GENOMIC DNA]</scope>
    <source>
        <strain evidence="11 12">BRTC-1</strain>
    </source>
</reference>
<dbReference type="EMBL" id="CP016895">
    <property type="protein sequence ID" value="AOA57768.1"/>
    <property type="molecule type" value="Genomic_DNA"/>
</dbReference>
<dbReference type="PROSITE" id="PS51826">
    <property type="entry name" value="PSBD"/>
    <property type="match status" value="1"/>
</dbReference>
<dbReference type="GO" id="GO:0006086">
    <property type="term" value="P:pyruvate decarboxylation to acetyl-CoA"/>
    <property type="evidence" value="ECO:0007669"/>
    <property type="project" value="InterPro"/>
</dbReference>